<gene>
    <name evidence="2" type="ORF">AWN73_08460</name>
    <name evidence="3" type="ORF">AWN73_08855</name>
</gene>
<protein>
    <submittedName>
        <fullName evidence="2">Uncharacterized protein</fullName>
    </submittedName>
</protein>
<proteinExistence type="predicted"/>
<evidence type="ECO:0000313" key="2">
    <source>
        <dbReference type="EMBL" id="PPV17091.1"/>
    </source>
</evidence>
<keyword evidence="1" id="KW-0175">Coiled coil</keyword>
<evidence type="ECO:0000313" key="4">
    <source>
        <dbReference type="Proteomes" id="UP000238081"/>
    </source>
</evidence>
<sequence length="172" mass="19669">MDKCNFNSFEDIMKACGYSFDEDGNIDWCSFDEDSYIGCKDMTGGFQSVYPQLFVLVGEVIGAIVSEKLPINVQNAFGNWLQLIGQVILTYNAQQQYFQGGPGRYFNPKYYNVSNSFCTDTDYVQDGEVKSDHKKSSKDKAKVKNLEKEIRNLKSQINEMKKDLDNIKKDNK</sequence>
<dbReference type="EMBL" id="LRDH01000046">
    <property type="protein sequence ID" value="PPV17166.1"/>
    <property type="molecule type" value="Genomic_DNA"/>
</dbReference>
<comment type="caution">
    <text evidence="2">The sequence shown here is derived from an EMBL/GenBank/DDBJ whole genome shotgun (WGS) entry which is preliminary data.</text>
</comment>
<dbReference type="EMBL" id="LRDH01000046">
    <property type="protein sequence ID" value="PPV17091.1"/>
    <property type="molecule type" value="Genomic_DNA"/>
</dbReference>
<evidence type="ECO:0000256" key="1">
    <source>
        <dbReference type="SAM" id="Coils"/>
    </source>
</evidence>
<reference evidence="2 4" key="1">
    <citation type="submission" date="2016-01" db="EMBL/GenBank/DDBJ databases">
        <title>Characterization of the Clostridium difficile lineages that are prevalent in Hong Kong and China.</title>
        <authorList>
            <person name="Kwok J.S.-L."/>
            <person name="Lam W.-Y."/>
            <person name="Ip M."/>
            <person name="Chan T.-F."/>
            <person name="Hawkey P.M."/>
            <person name="Tsui S.K.-W."/>
        </authorList>
    </citation>
    <scope>NUCLEOTIDE SEQUENCE [LARGE SCALE GENOMIC DNA]</scope>
    <source>
        <strain evidence="2 4">300064</strain>
    </source>
</reference>
<dbReference type="Proteomes" id="UP000238081">
    <property type="component" value="Unassembled WGS sequence"/>
</dbReference>
<accession>A0A2S7FEC8</accession>
<organism evidence="2 4">
    <name type="scientific">Clostridium butyricum</name>
    <dbReference type="NCBI Taxonomy" id="1492"/>
    <lineage>
        <taxon>Bacteria</taxon>
        <taxon>Bacillati</taxon>
        <taxon>Bacillota</taxon>
        <taxon>Clostridia</taxon>
        <taxon>Eubacteriales</taxon>
        <taxon>Clostridiaceae</taxon>
        <taxon>Clostridium</taxon>
    </lineage>
</organism>
<dbReference type="AlphaFoldDB" id="A0A2S7FEC8"/>
<name>A0A2S7FEC8_CLOBU</name>
<evidence type="ECO:0000313" key="3">
    <source>
        <dbReference type="EMBL" id="PPV17166.1"/>
    </source>
</evidence>
<dbReference type="RefSeq" id="WP_027635965.1">
    <property type="nucleotide sequence ID" value="NZ_CAVLFH010000001.1"/>
</dbReference>
<feature type="coiled-coil region" evidence="1">
    <location>
        <begin position="136"/>
        <end position="170"/>
    </location>
</feature>